<evidence type="ECO:0000313" key="16">
    <source>
        <dbReference type="Proteomes" id="UP000085678"/>
    </source>
</evidence>
<dbReference type="InterPro" id="IPR022780">
    <property type="entry name" value="Dynein_light_int_chain"/>
</dbReference>
<evidence type="ECO:0000256" key="6">
    <source>
        <dbReference type="ARBA" id="ARBA00022473"/>
    </source>
</evidence>
<dbReference type="Gene3D" id="3.40.50.300">
    <property type="entry name" value="P-loop containing nucleotide triphosphate hydrolases"/>
    <property type="match status" value="1"/>
</dbReference>
<evidence type="ECO:0000256" key="8">
    <source>
        <dbReference type="ARBA" id="ARBA00022701"/>
    </source>
</evidence>
<accession>A0A1S3IDT3</accession>
<evidence type="ECO:0000256" key="11">
    <source>
        <dbReference type="ARBA" id="ARBA00023069"/>
    </source>
</evidence>
<evidence type="ECO:0000313" key="17">
    <source>
        <dbReference type="RefSeq" id="XP_013396318.1"/>
    </source>
</evidence>
<dbReference type="OMA" id="FWEIAQG"/>
<keyword evidence="14" id="KW-0966">Cell projection</keyword>
<dbReference type="FunCoup" id="A0A1S3IDT3">
    <property type="interactions" value="82"/>
</dbReference>
<dbReference type="Pfam" id="PF05783">
    <property type="entry name" value="DLIC"/>
    <property type="match status" value="2"/>
</dbReference>
<evidence type="ECO:0000256" key="9">
    <source>
        <dbReference type="ARBA" id="ARBA00022794"/>
    </source>
</evidence>
<dbReference type="GO" id="GO:0005813">
    <property type="term" value="C:centrosome"/>
    <property type="evidence" value="ECO:0007669"/>
    <property type="project" value="UniProtKB-SubCell"/>
</dbReference>
<reference evidence="17" key="1">
    <citation type="submission" date="2025-08" db="UniProtKB">
        <authorList>
            <consortium name="RefSeq"/>
        </authorList>
    </citation>
    <scope>IDENTIFICATION</scope>
    <source>
        <tissue evidence="17">Gonads</tissue>
    </source>
</reference>
<evidence type="ECO:0000256" key="15">
    <source>
        <dbReference type="SAM" id="Coils"/>
    </source>
</evidence>
<name>A0A1S3IDT3_LINAN</name>
<dbReference type="InterPro" id="IPR027417">
    <property type="entry name" value="P-loop_NTPase"/>
</dbReference>
<sequence>MSKGEKSIWDLVVDQANGIEKDERQPKDEAAVFVIGSKNSGKTSIILRFLDRDETPKPTTALEYTYGRRARASNLAKDVAHIYELGGGTWLSKLMAIPLSADTLKNTALVMVLDLSQPNELWATLECLLNEAQSKVKVAMNELKNKNPELAQKMEQAAWERVGEDHPDKELLDPFPIPLAIIGSKYDLFQEFEPEKRKTICKTLRFVAHSYGATLIFFSSKQETLIQRTRALISHYVFGTNMSKTVQVDQNKPLLIPAGLDAASQIGSPPLSDDELGVGSAKTPLDLWKRAYCSMFPQENLNTPTSVEDPAKDIQYAEPAIDSMRKQKDEELERYRRLCERRAKEAEQQAMLNEGIAY</sequence>
<gene>
    <name evidence="17" type="primary">LOC106163308</name>
</gene>
<dbReference type="OrthoDB" id="10263060at2759"/>
<comment type="subcellular location">
    <subcellularLocation>
        <location evidence="3">Cytoplasm</location>
        <location evidence="3">Cytoskeleton</location>
        <location evidence="3">Cilium axoneme</location>
    </subcellularLocation>
    <subcellularLocation>
        <location evidence="1">Cytoplasm</location>
        <location evidence="1">Cytoskeleton</location>
        <location evidence="1">Cilium basal body</location>
    </subcellularLocation>
    <subcellularLocation>
        <location evidence="2">Cytoplasm</location>
        <location evidence="2">Cytoskeleton</location>
        <location evidence="2">Microtubule organizing center</location>
        <location evidence="2">Centrosome</location>
    </subcellularLocation>
</comment>
<dbReference type="PANTHER" id="PTHR13236:SF0">
    <property type="entry name" value="CYTOPLASMIC DYNEIN 2 LIGHT INTERMEDIATE CHAIN 1"/>
    <property type="match status" value="1"/>
</dbReference>
<evidence type="ECO:0000256" key="12">
    <source>
        <dbReference type="ARBA" id="ARBA00023175"/>
    </source>
</evidence>
<dbReference type="AlphaFoldDB" id="A0A1S3IDT3"/>
<keyword evidence="13" id="KW-0206">Cytoskeleton</keyword>
<evidence type="ECO:0000256" key="2">
    <source>
        <dbReference type="ARBA" id="ARBA00004300"/>
    </source>
</evidence>
<keyword evidence="11" id="KW-0969">Cilium</keyword>
<dbReference type="KEGG" id="lak:106163308"/>
<dbReference type="PANTHER" id="PTHR13236">
    <property type="entry name" value="DYNEIN 2 LIGHT INTERMEDIATE CHAIN, ISOFORM 2"/>
    <property type="match status" value="1"/>
</dbReference>
<keyword evidence="15" id="KW-0175">Coiled coil</keyword>
<dbReference type="GO" id="GO:0005930">
    <property type="term" value="C:axoneme"/>
    <property type="evidence" value="ECO:0007669"/>
    <property type="project" value="UniProtKB-SubCell"/>
</dbReference>
<dbReference type="GO" id="GO:0045504">
    <property type="term" value="F:dynein heavy chain binding"/>
    <property type="evidence" value="ECO:0007669"/>
    <property type="project" value="TreeGrafter"/>
</dbReference>
<dbReference type="GO" id="GO:0035735">
    <property type="term" value="P:intraciliary transport involved in cilium assembly"/>
    <property type="evidence" value="ECO:0007669"/>
    <property type="project" value="InterPro"/>
</dbReference>
<keyword evidence="10" id="KW-0243">Dynein</keyword>
<dbReference type="GO" id="GO:0035721">
    <property type="term" value="P:intraciliary retrograde transport"/>
    <property type="evidence" value="ECO:0007669"/>
    <property type="project" value="InterPro"/>
</dbReference>
<proteinExistence type="inferred from homology"/>
<evidence type="ECO:0000256" key="4">
    <source>
        <dbReference type="ARBA" id="ARBA00006831"/>
    </source>
</evidence>
<dbReference type="InParanoid" id="A0A1S3IDT3"/>
<evidence type="ECO:0000256" key="3">
    <source>
        <dbReference type="ARBA" id="ARBA00004430"/>
    </source>
</evidence>
<dbReference type="Proteomes" id="UP000085678">
    <property type="component" value="Unplaced"/>
</dbReference>
<dbReference type="GeneID" id="106163308"/>
<keyword evidence="12" id="KW-0505">Motor protein</keyword>
<feature type="coiled-coil region" evidence="15">
    <location>
        <begin position="321"/>
        <end position="349"/>
    </location>
</feature>
<evidence type="ECO:0000256" key="14">
    <source>
        <dbReference type="ARBA" id="ARBA00023273"/>
    </source>
</evidence>
<dbReference type="STRING" id="7574.A0A1S3IDT3"/>
<comment type="similarity">
    <text evidence="4">Belongs to the dynein light intermediate chain family.</text>
</comment>
<evidence type="ECO:0000256" key="13">
    <source>
        <dbReference type="ARBA" id="ARBA00023212"/>
    </source>
</evidence>
<dbReference type="GO" id="GO:0036064">
    <property type="term" value="C:ciliary basal body"/>
    <property type="evidence" value="ECO:0007669"/>
    <property type="project" value="TreeGrafter"/>
</dbReference>
<evidence type="ECO:0000256" key="1">
    <source>
        <dbReference type="ARBA" id="ARBA00004120"/>
    </source>
</evidence>
<keyword evidence="8" id="KW-0493">Microtubule</keyword>
<dbReference type="GO" id="GO:0005874">
    <property type="term" value="C:microtubule"/>
    <property type="evidence" value="ECO:0007669"/>
    <property type="project" value="UniProtKB-KW"/>
</dbReference>
<keyword evidence="7" id="KW-0963">Cytoplasm</keyword>
<dbReference type="RefSeq" id="XP_013396318.1">
    <property type="nucleotide sequence ID" value="XM_013540864.1"/>
</dbReference>
<evidence type="ECO:0000256" key="7">
    <source>
        <dbReference type="ARBA" id="ARBA00022490"/>
    </source>
</evidence>
<dbReference type="SUPFAM" id="SSF52540">
    <property type="entry name" value="P-loop containing nucleoside triphosphate hydrolases"/>
    <property type="match status" value="1"/>
</dbReference>
<evidence type="ECO:0000256" key="10">
    <source>
        <dbReference type="ARBA" id="ARBA00023017"/>
    </source>
</evidence>
<keyword evidence="6" id="KW-0217">Developmental protein</keyword>
<keyword evidence="9" id="KW-0970">Cilium biogenesis/degradation</keyword>
<dbReference type="GO" id="GO:0005868">
    <property type="term" value="C:cytoplasmic dynein complex"/>
    <property type="evidence" value="ECO:0007669"/>
    <property type="project" value="InterPro"/>
</dbReference>
<organism evidence="16 17">
    <name type="scientific">Lingula anatina</name>
    <name type="common">Brachiopod</name>
    <name type="synonym">Lingula unguis</name>
    <dbReference type="NCBI Taxonomy" id="7574"/>
    <lineage>
        <taxon>Eukaryota</taxon>
        <taxon>Metazoa</taxon>
        <taxon>Spiralia</taxon>
        <taxon>Lophotrochozoa</taxon>
        <taxon>Brachiopoda</taxon>
        <taxon>Linguliformea</taxon>
        <taxon>Lingulata</taxon>
        <taxon>Lingulida</taxon>
        <taxon>Linguloidea</taxon>
        <taxon>Lingulidae</taxon>
        <taxon>Lingula</taxon>
    </lineage>
</organism>
<evidence type="ECO:0000256" key="5">
    <source>
        <dbReference type="ARBA" id="ARBA00018863"/>
    </source>
</evidence>
<dbReference type="InterPro" id="IPR040045">
    <property type="entry name" value="DYNC2LI1"/>
</dbReference>
<keyword evidence="16" id="KW-1185">Reference proteome</keyword>
<protein>
    <recommendedName>
        <fullName evidence="5">Cytoplasmic dynein 2 light intermediate chain 1</fullName>
    </recommendedName>
</protein>